<evidence type="ECO:0000256" key="1">
    <source>
        <dbReference type="ARBA" id="ARBA00001933"/>
    </source>
</evidence>
<sequence>MIYLDNGATSFPKPRSVYEEMIKCVRDYCANPGRGAHDMSIRCDMEIYECRERIAKLFNIDNPLNVIFTANATDGLNIAIHGLLEKGDHIITSYLEHNSVLRPVKQKERQGVEVSLLKGDKDGLLSVDEIEKEIKSNTKAIIINHGSNVIGTIQDIKAIGDLARRNNIKFIVDGAQTAGTIEIDIDKYNIDLLAVPGHKGLLGPQGTGALIINKNVALKELKYGGTGSQSHSLEQPQFLPDKFESGTLNTPGIVGLNSGLKFIEDEGINNIRIKEKTLVDFLLGEFECMPFIECYGTNSKDSSAIISINIEGMESSEVGKLLNKKDIYVRTGYHCAPLVHKVIGTEKRGTVRISPGYFNTLDEMKQLLIELKKIYINK</sequence>
<dbReference type="EC" id="2.8.1.7" evidence="3"/>
<keyword evidence="4" id="KW-0808">Transferase</keyword>
<dbReference type="InterPro" id="IPR015422">
    <property type="entry name" value="PyrdxlP-dep_Trfase_small"/>
</dbReference>
<keyword evidence="5" id="KW-0663">Pyridoxal phosphate</keyword>
<evidence type="ECO:0000256" key="6">
    <source>
        <dbReference type="ARBA" id="ARBA00050776"/>
    </source>
</evidence>
<evidence type="ECO:0000256" key="3">
    <source>
        <dbReference type="ARBA" id="ARBA00012239"/>
    </source>
</evidence>
<dbReference type="InterPro" id="IPR010970">
    <property type="entry name" value="Cys_dSase_SufS"/>
</dbReference>
<dbReference type="GO" id="GO:0006534">
    <property type="term" value="P:cysteine metabolic process"/>
    <property type="evidence" value="ECO:0007669"/>
    <property type="project" value="InterPro"/>
</dbReference>
<evidence type="ECO:0000256" key="4">
    <source>
        <dbReference type="ARBA" id="ARBA00022679"/>
    </source>
</evidence>
<dbReference type="InterPro" id="IPR016454">
    <property type="entry name" value="Cysteine_dSase"/>
</dbReference>
<comment type="similarity">
    <text evidence="2">Belongs to the class-V pyridoxal-phosphate-dependent aminotransferase family. Csd subfamily.</text>
</comment>
<evidence type="ECO:0000256" key="2">
    <source>
        <dbReference type="ARBA" id="ARBA00010447"/>
    </source>
</evidence>
<dbReference type="RefSeq" id="WP_073021677.1">
    <property type="nucleotide sequence ID" value="NZ_FQXU01000012.1"/>
</dbReference>
<dbReference type="InterPro" id="IPR015421">
    <property type="entry name" value="PyrdxlP-dep_Trfase_major"/>
</dbReference>
<dbReference type="Gene3D" id="3.90.1150.10">
    <property type="entry name" value="Aspartate Aminotransferase, domain 1"/>
    <property type="match status" value="1"/>
</dbReference>
<dbReference type="NCBIfam" id="TIGR01977">
    <property type="entry name" value="am_tr_V_EF2568"/>
    <property type="match status" value="1"/>
</dbReference>
<gene>
    <name evidence="8" type="ORF">SAMN02745941_03560</name>
</gene>
<evidence type="ECO:0000313" key="9">
    <source>
        <dbReference type="Proteomes" id="UP000184241"/>
    </source>
</evidence>
<dbReference type="AlphaFoldDB" id="A0A1M6A008"/>
<dbReference type="InterPro" id="IPR010969">
    <property type="entry name" value="Cys_dSase-rel_unknwn_funct"/>
</dbReference>
<organism evidence="8 9">
    <name type="scientific">Clostridium intestinale DSM 6191</name>
    <dbReference type="NCBI Taxonomy" id="1121320"/>
    <lineage>
        <taxon>Bacteria</taxon>
        <taxon>Bacillati</taxon>
        <taxon>Bacillota</taxon>
        <taxon>Clostridia</taxon>
        <taxon>Eubacteriales</taxon>
        <taxon>Clostridiaceae</taxon>
        <taxon>Clostridium</taxon>
    </lineage>
</organism>
<dbReference type="GO" id="GO:0031071">
    <property type="term" value="F:cysteine desulfurase activity"/>
    <property type="evidence" value="ECO:0007669"/>
    <property type="project" value="UniProtKB-EC"/>
</dbReference>
<dbReference type="InterPro" id="IPR000192">
    <property type="entry name" value="Aminotrans_V_dom"/>
</dbReference>
<dbReference type="PANTHER" id="PTHR43586">
    <property type="entry name" value="CYSTEINE DESULFURASE"/>
    <property type="match status" value="1"/>
</dbReference>
<proteinExistence type="inferred from homology"/>
<dbReference type="Pfam" id="PF00266">
    <property type="entry name" value="Aminotran_5"/>
    <property type="match status" value="1"/>
</dbReference>
<dbReference type="PIRSF" id="PIRSF005572">
    <property type="entry name" value="NifS"/>
    <property type="match status" value="1"/>
</dbReference>
<reference evidence="8 9" key="1">
    <citation type="submission" date="2016-11" db="EMBL/GenBank/DDBJ databases">
        <authorList>
            <person name="Jaros S."/>
            <person name="Januszkiewicz K."/>
            <person name="Wedrychowicz H."/>
        </authorList>
    </citation>
    <scope>NUCLEOTIDE SEQUENCE [LARGE SCALE GENOMIC DNA]</scope>
    <source>
        <strain evidence="8 9">DSM 6191</strain>
    </source>
</reference>
<dbReference type="GO" id="GO:0030170">
    <property type="term" value="F:pyridoxal phosphate binding"/>
    <property type="evidence" value="ECO:0007669"/>
    <property type="project" value="InterPro"/>
</dbReference>
<evidence type="ECO:0000313" key="8">
    <source>
        <dbReference type="EMBL" id="SHI29852.1"/>
    </source>
</evidence>
<comment type="catalytic activity">
    <reaction evidence="6">
        <text>(sulfur carrier)-H + L-cysteine = (sulfur carrier)-SH + L-alanine</text>
        <dbReference type="Rhea" id="RHEA:43892"/>
        <dbReference type="Rhea" id="RHEA-COMP:14737"/>
        <dbReference type="Rhea" id="RHEA-COMP:14739"/>
        <dbReference type="ChEBI" id="CHEBI:29917"/>
        <dbReference type="ChEBI" id="CHEBI:35235"/>
        <dbReference type="ChEBI" id="CHEBI:57972"/>
        <dbReference type="ChEBI" id="CHEBI:64428"/>
        <dbReference type="EC" id="2.8.1.7"/>
    </reaction>
</comment>
<feature type="domain" description="Aminotransferase class V" evidence="7">
    <location>
        <begin position="2"/>
        <end position="367"/>
    </location>
</feature>
<dbReference type="EMBL" id="FQXU01000012">
    <property type="protein sequence ID" value="SHI29852.1"/>
    <property type="molecule type" value="Genomic_DNA"/>
</dbReference>
<dbReference type="CDD" id="cd06453">
    <property type="entry name" value="SufS_like"/>
    <property type="match status" value="1"/>
</dbReference>
<comment type="cofactor">
    <cofactor evidence="1">
        <name>pyridoxal 5'-phosphate</name>
        <dbReference type="ChEBI" id="CHEBI:597326"/>
    </cofactor>
</comment>
<dbReference type="PANTHER" id="PTHR43586:SF4">
    <property type="entry name" value="ISOPENICILLIN N EPIMERASE"/>
    <property type="match status" value="1"/>
</dbReference>
<accession>A0A1M6A008</accession>
<dbReference type="Proteomes" id="UP000184241">
    <property type="component" value="Unassembled WGS sequence"/>
</dbReference>
<evidence type="ECO:0000259" key="7">
    <source>
        <dbReference type="Pfam" id="PF00266"/>
    </source>
</evidence>
<dbReference type="InterPro" id="IPR015424">
    <property type="entry name" value="PyrdxlP-dep_Trfase"/>
</dbReference>
<protein>
    <recommendedName>
        <fullName evidence="3">cysteine desulfurase</fullName>
        <ecNumber evidence="3">2.8.1.7</ecNumber>
    </recommendedName>
</protein>
<dbReference type="SUPFAM" id="SSF53383">
    <property type="entry name" value="PLP-dependent transferases"/>
    <property type="match status" value="1"/>
</dbReference>
<evidence type="ECO:0000256" key="5">
    <source>
        <dbReference type="ARBA" id="ARBA00022898"/>
    </source>
</evidence>
<name>A0A1M6A008_9CLOT</name>
<dbReference type="Gene3D" id="3.40.640.10">
    <property type="entry name" value="Type I PLP-dependent aspartate aminotransferase-like (Major domain)"/>
    <property type="match status" value="1"/>
</dbReference>